<evidence type="ECO:0000313" key="3">
    <source>
        <dbReference type="EMBL" id="KAA8899701.1"/>
    </source>
</evidence>
<organism evidence="3 4">
    <name type="scientific">Diutina rugosa</name>
    <name type="common">Yeast</name>
    <name type="synonym">Candida rugosa</name>
    <dbReference type="NCBI Taxonomy" id="5481"/>
    <lineage>
        <taxon>Eukaryota</taxon>
        <taxon>Fungi</taxon>
        <taxon>Dikarya</taxon>
        <taxon>Ascomycota</taxon>
        <taxon>Saccharomycotina</taxon>
        <taxon>Pichiomycetes</taxon>
        <taxon>Debaryomycetaceae</taxon>
        <taxon>Diutina</taxon>
    </lineage>
</organism>
<dbReference type="VEuPathDB" id="FungiDB:DIURU_004184"/>
<keyword evidence="1" id="KW-0175">Coiled coil</keyword>
<protein>
    <submittedName>
        <fullName evidence="3">Uncharacterized protein</fullName>
    </submittedName>
</protein>
<evidence type="ECO:0000256" key="1">
    <source>
        <dbReference type="SAM" id="Coils"/>
    </source>
</evidence>
<name>A0A642UKM1_DIURU</name>
<keyword evidence="4" id="KW-1185">Reference proteome</keyword>
<evidence type="ECO:0000256" key="2">
    <source>
        <dbReference type="SAM" id="MobiDB-lite"/>
    </source>
</evidence>
<dbReference type="AlphaFoldDB" id="A0A642UKM1"/>
<feature type="region of interest" description="Disordered" evidence="2">
    <location>
        <begin position="1"/>
        <end position="23"/>
    </location>
</feature>
<sequence>MSSKTALRGTLREAQGTEDIDSDLRDTEASVAKLKVSLDAQKDRMEHYRAQLEQQERVRQEWRKEAANIRAQARQKRAIFEQLTKQLAQIRGAIARETRYQQVVENAEIAIAGDDLSVEDHTPQRHRSVDLTSITSRESLVSEASLNSHNLEDIIVSRGESLTSVGSVSLDGEAIEES</sequence>
<gene>
    <name evidence="3" type="ORF">DIURU_004184</name>
</gene>
<dbReference type="RefSeq" id="XP_034011047.1">
    <property type="nucleotide sequence ID" value="XM_034157029.1"/>
</dbReference>
<evidence type="ECO:0000313" key="4">
    <source>
        <dbReference type="Proteomes" id="UP000449547"/>
    </source>
</evidence>
<accession>A0A642UKM1</accession>
<proteinExistence type="predicted"/>
<dbReference type="GeneID" id="54782835"/>
<dbReference type="Proteomes" id="UP000449547">
    <property type="component" value="Unassembled WGS sequence"/>
</dbReference>
<reference evidence="3 4" key="1">
    <citation type="submission" date="2019-07" db="EMBL/GenBank/DDBJ databases">
        <title>Genome assembly of two rare yeast pathogens: Diutina rugosa and Trichomonascus ciferrii.</title>
        <authorList>
            <person name="Mixao V."/>
            <person name="Saus E."/>
            <person name="Hansen A."/>
            <person name="Lass-Flor C."/>
            <person name="Gabaldon T."/>
        </authorList>
    </citation>
    <scope>NUCLEOTIDE SEQUENCE [LARGE SCALE GENOMIC DNA]</scope>
    <source>
        <strain evidence="3 4">CBS 613</strain>
    </source>
</reference>
<dbReference type="EMBL" id="SWFT01000121">
    <property type="protein sequence ID" value="KAA8899701.1"/>
    <property type="molecule type" value="Genomic_DNA"/>
</dbReference>
<feature type="coiled-coil region" evidence="1">
    <location>
        <begin position="24"/>
        <end position="72"/>
    </location>
</feature>
<comment type="caution">
    <text evidence="3">The sequence shown here is derived from an EMBL/GenBank/DDBJ whole genome shotgun (WGS) entry which is preliminary data.</text>
</comment>